<gene>
    <name evidence="2" type="ORF">EVB89_025</name>
</gene>
<feature type="compositionally biased region" description="Basic and acidic residues" evidence="1">
    <location>
        <begin position="82"/>
        <end position="110"/>
    </location>
</feature>
<dbReference type="EMBL" id="MN988517">
    <property type="protein sequence ID" value="QIG70488.1"/>
    <property type="molecule type" value="Genomic_DNA"/>
</dbReference>
<name>A0A7S5UUM9_9CAUD</name>
<evidence type="ECO:0000313" key="2">
    <source>
        <dbReference type="EMBL" id="QIG70488.1"/>
    </source>
</evidence>
<accession>A0A7S5UUM9</accession>
<evidence type="ECO:0000313" key="3">
    <source>
        <dbReference type="Proteomes" id="UP000617684"/>
    </source>
</evidence>
<feature type="region of interest" description="Disordered" evidence="1">
    <location>
        <begin position="78"/>
        <end position="120"/>
    </location>
</feature>
<keyword evidence="3" id="KW-1185">Reference proteome</keyword>
<organism evidence="2 3">
    <name type="scientific">Rhizobium phage RHph_N38</name>
    <dbReference type="NCBI Taxonomy" id="2509750"/>
    <lineage>
        <taxon>Viruses</taxon>
        <taxon>Duplodnaviria</taxon>
        <taxon>Heunggongvirae</taxon>
        <taxon>Uroviricota</taxon>
        <taxon>Caudoviricetes</taxon>
        <taxon>Schitoviridae</taxon>
        <taxon>Demetervirinae</taxon>
        <taxon>Cyamitesvirus</taxon>
        <taxon>Cyamitesvirus N38</taxon>
    </lineage>
</organism>
<evidence type="ECO:0000256" key="1">
    <source>
        <dbReference type="SAM" id="MobiDB-lite"/>
    </source>
</evidence>
<dbReference type="Proteomes" id="UP000617684">
    <property type="component" value="Segment"/>
</dbReference>
<reference evidence="2" key="1">
    <citation type="submission" date="2020-01" db="EMBL/GenBank/DDBJ databases">
        <title>Patterns of diversity and host range of bacteriophage communities associated with bean-nodulatin bacteria.</title>
        <authorList>
            <person name="Vann Cauwenberghe J."/>
            <person name="Santamaria R.I."/>
            <person name="Bustos P."/>
            <person name="Juarez S."/>
            <person name="Gonzalez V."/>
        </authorList>
    </citation>
    <scope>NUCLEOTIDE SEQUENCE</scope>
</reference>
<proteinExistence type="predicted"/>
<protein>
    <submittedName>
        <fullName evidence="2">Uncharacterized protein</fullName>
    </submittedName>
</protein>
<sequence>MGTKGGIVYGEKAIQAFDPPETVNGQPFKEIIGIDYGTLEETVLVHYLLHEGSMKIVLVETSSNNPLLDTYPTGRIVNSRPEPWDIPKEVHRIQRKDRDRKGDYRFDYGRNNHPRSPRKR</sequence>